<dbReference type="Proteomes" id="UP000593577">
    <property type="component" value="Unassembled WGS sequence"/>
</dbReference>
<dbReference type="AlphaFoldDB" id="A0A7J8WJ76"/>
<dbReference type="Gene3D" id="1.10.510.10">
    <property type="entry name" value="Transferase(Phosphotransferase) domain 1"/>
    <property type="match status" value="1"/>
</dbReference>
<keyword evidence="16" id="KW-0325">Glycoprotein</keyword>
<evidence type="ECO:0000256" key="15">
    <source>
        <dbReference type="ARBA" id="ARBA00023170"/>
    </source>
</evidence>
<dbReference type="PROSITE" id="PS50011">
    <property type="entry name" value="PROTEIN_KINASE_DOM"/>
    <property type="match status" value="1"/>
</dbReference>
<dbReference type="EMBL" id="JABFAA010000001">
    <property type="protein sequence ID" value="MBA0674993.1"/>
    <property type="molecule type" value="Genomic_DNA"/>
</dbReference>
<evidence type="ECO:0000256" key="10">
    <source>
        <dbReference type="ARBA" id="ARBA00022741"/>
    </source>
</evidence>
<dbReference type="InterPro" id="IPR008266">
    <property type="entry name" value="Tyr_kinase_AS"/>
</dbReference>
<dbReference type="Gene3D" id="3.30.200.20">
    <property type="entry name" value="Phosphorylase Kinase, domain 1"/>
    <property type="match status" value="1"/>
</dbReference>
<dbReference type="InterPro" id="IPR000719">
    <property type="entry name" value="Prot_kinase_dom"/>
</dbReference>
<keyword evidence="12" id="KW-0067">ATP-binding</keyword>
<evidence type="ECO:0000256" key="18">
    <source>
        <dbReference type="ARBA" id="ARBA00048679"/>
    </source>
</evidence>
<keyword evidence="6" id="KW-0808">Transferase</keyword>
<dbReference type="GO" id="GO:0004674">
    <property type="term" value="F:protein serine/threonine kinase activity"/>
    <property type="evidence" value="ECO:0007669"/>
    <property type="project" value="UniProtKB-KW"/>
</dbReference>
<protein>
    <recommendedName>
        <fullName evidence="2">non-specific serine/threonine protein kinase</fullName>
        <ecNumber evidence="2">2.7.11.1</ecNumber>
    </recommendedName>
</protein>
<evidence type="ECO:0000256" key="2">
    <source>
        <dbReference type="ARBA" id="ARBA00012513"/>
    </source>
</evidence>
<dbReference type="FunFam" id="3.30.200.20:FF:000309">
    <property type="entry name" value="Leucine-rich repeat receptor protein kinase MSP1"/>
    <property type="match status" value="1"/>
</dbReference>
<evidence type="ECO:0000256" key="8">
    <source>
        <dbReference type="ARBA" id="ARBA00022729"/>
    </source>
</evidence>
<evidence type="ECO:0000256" key="13">
    <source>
        <dbReference type="ARBA" id="ARBA00022989"/>
    </source>
</evidence>
<dbReference type="SMART" id="SM00220">
    <property type="entry name" value="S_TKc"/>
    <property type="match status" value="1"/>
</dbReference>
<keyword evidence="11" id="KW-0418">Kinase</keyword>
<keyword evidence="13" id="KW-1133">Transmembrane helix</keyword>
<keyword evidence="15" id="KW-0675">Receptor</keyword>
<dbReference type="PANTHER" id="PTHR48005:SF44">
    <property type="entry name" value="MDIS1-INTERACTING RECEPTOR LIKE KINASE 2-LIKE ISOFORM X1"/>
    <property type="match status" value="1"/>
</dbReference>
<keyword evidence="9" id="KW-0677">Repeat</keyword>
<comment type="caution">
    <text evidence="20">The sequence shown here is derived from an EMBL/GenBank/DDBJ whole genome shotgun (WGS) entry which is preliminary data.</text>
</comment>
<evidence type="ECO:0000256" key="11">
    <source>
        <dbReference type="ARBA" id="ARBA00022777"/>
    </source>
</evidence>
<dbReference type="GO" id="GO:0005524">
    <property type="term" value="F:ATP binding"/>
    <property type="evidence" value="ECO:0007669"/>
    <property type="project" value="UniProtKB-KW"/>
</dbReference>
<proteinExistence type="predicted"/>
<dbReference type="SUPFAM" id="SSF56112">
    <property type="entry name" value="Protein kinase-like (PK-like)"/>
    <property type="match status" value="1"/>
</dbReference>
<evidence type="ECO:0000313" key="20">
    <source>
        <dbReference type="EMBL" id="MBA0674993.1"/>
    </source>
</evidence>
<keyword evidence="14" id="KW-0472">Membrane</keyword>
<reference evidence="20 21" key="1">
    <citation type="journal article" date="2019" name="Genome Biol. Evol.">
        <title>Insights into the evolution of the New World diploid cottons (Gossypium, subgenus Houzingenia) based on genome sequencing.</title>
        <authorList>
            <person name="Grover C.E."/>
            <person name="Arick M.A. 2nd"/>
            <person name="Thrash A."/>
            <person name="Conover J.L."/>
            <person name="Sanders W.S."/>
            <person name="Peterson D.G."/>
            <person name="Frelichowski J.E."/>
            <person name="Scheffler J.A."/>
            <person name="Scheffler B.E."/>
            <person name="Wendel J.F."/>
        </authorList>
    </citation>
    <scope>NUCLEOTIDE SEQUENCE [LARGE SCALE GENOMIC DNA]</scope>
    <source>
        <strain evidence="20">185</strain>
        <tissue evidence="20">Leaf</tissue>
    </source>
</reference>
<evidence type="ECO:0000256" key="1">
    <source>
        <dbReference type="ARBA" id="ARBA00004479"/>
    </source>
</evidence>
<evidence type="ECO:0000256" key="5">
    <source>
        <dbReference type="ARBA" id="ARBA00022614"/>
    </source>
</evidence>
<dbReference type="InterPro" id="IPR011009">
    <property type="entry name" value="Kinase-like_dom_sf"/>
</dbReference>
<keyword evidence="4" id="KW-0597">Phosphoprotein</keyword>
<dbReference type="InterPro" id="IPR032675">
    <property type="entry name" value="LRR_dom_sf"/>
</dbReference>
<comment type="catalytic activity">
    <reaction evidence="17">
        <text>L-threonyl-[protein] + ATP = O-phospho-L-threonyl-[protein] + ADP + H(+)</text>
        <dbReference type="Rhea" id="RHEA:46608"/>
        <dbReference type="Rhea" id="RHEA-COMP:11060"/>
        <dbReference type="Rhea" id="RHEA-COMP:11605"/>
        <dbReference type="ChEBI" id="CHEBI:15378"/>
        <dbReference type="ChEBI" id="CHEBI:30013"/>
        <dbReference type="ChEBI" id="CHEBI:30616"/>
        <dbReference type="ChEBI" id="CHEBI:61977"/>
        <dbReference type="ChEBI" id="CHEBI:456216"/>
        <dbReference type="EC" id="2.7.11.1"/>
    </reaction>
</comment>
<evidence type="ECO:0000256" key="9">
    <source>
        <dbReference type="ARBA" id="ARBA00022737"/>
    </source>
</evidence>
<keyword evidence="10" id="KW-0547">Nucleotide-binding</keyword>
<evidence type="ECO:0000256" key="6">
    <source>
        <dbReference type="ARBA" id="ARBA00022679"/>
    </source>
</evidence>
<evidence type="ECO:0000256" key="7">
    <source>
        <dbReference type="ARBA" id="ARBA00022692"/>
    </source>
</evidence>
<evidence type="ECO:0000256" key="3">
    <source>
        <dbReference type="ARBA" id="ARBA00022527"/>
    </source>
</evidence>
<keyword evidence="7" id="KW-0812">Transmembrane</keyword>
<evidence type="ECO:0000256" key="4">
    <source>
        <dbReference type="ARBA" id="ARBA00022553"/>
    </source>
</evidence>
<evidence type="ECO:0000259" key="19">
    <source>
        <dbReference type="PROSITE" id="PS50011"/>
    </source>
</evidence>
<sequence length="221" mass="24802">MISLSSFDFSYNELTGSIPSSGVFRNATWNAFVGNLGLYEDVEGLTPCNSIATKRKSNSKKSTIWGRDGNFTFGDIEKSTKGFADKYCIGKRGFGCVYRAVLASGQVIAVKKLNLSSSNDIQETNQRSFENKIHILTEARHQNIIKLYGYCSRRGHLYLVYECVERVAYLHHDCSPPIIHRDVSLNNILLKGEYELRLSYFGTAKLLNSNSSHWTTVAGSY</sequence>
<comment type="catalytic activity">
    <reaction evidence="18">
        <text>L-seryl-[protein] + ATP = O-phospho-L-seryl-[protein] + ADP + H(+)</text>
        <dbReference type="Rhea" id="RHEA:17989"/>
        <dbReference type="Rhea" id="RHEA-COMP:9863"/>
        <dbReference type="Rhea" id="RHEA-COMP:11604"/>
        <dbReference type="ChEBI" id="CHEBI:15378"/>
        <dbReference type="ChEBI" id="CHEBI:29999"/>
        <dbReference type="ChEBI" id="CHEBI:30616"/>
        <dbReference type="ChEBI" id="CHEBI:83421"/>
        <dbReference type="ChEBI" id="CHEBI:456216"/>
        <dbReference type="EC" id="2.7.11.1"/>
    </reaction>
</comment>
<feature type="non-terminal residue" evidence="20">
    <location>
        <position position="221"/>
    </location>
</feature>
<evidence type="ECO:0000256" key="16">
    <source>
        <dbReference type="ARBA" id="ARBA00023180"/>
    </source>
</evidence>
<name>A0A7J8WJ76_GOSAI</name>
<feature type="domain" description="Protein kinase" evidence="19">
    <location>
        <begin position="83"/>
        <end position="221"/>
    </location>
</feature>
<dbReference type="GO" id="GO:0016020">
    <property type="term" value="C:membrane"/>
    <property type="evidence" value="ECO:0007669"/>
    <property type="project" value="UniProtKB-SubCell"/>
</dbReference>
<dbReference type="PANTHER" id="PTHR48005">
    <property type="entry name" value="LEUCINE RICH REPEAT KINASE 2"/>
    <property type="match status" value="1"/>
</dbReference>
<dbReference type="EC" id="2.7.11.1" evidence="2"/>
<keyword evidence="8" id="KW-0732">Signal</keyword>
<comment type="subcellular location">
    <subcellularLocation>
        <location evidence="1">Membrane</location>
        <topology evidence="1">Single-pass type I membrane protein</topology>
    </subcellularLocation>
</comment>
<keyword evidence="5" id="KW-0433">Leucine-rich repeat</keyword>
<gene>
    <name evidence="20" type="ORF">Goari_016561</name>
</gene>
<organism evidence="20 21">
    <name type="scientific">Gossypium aridum</name>
    <name type="common">American cotton</name>
    <name type="synonym">Erioxylum aridum</name>
    <dbReference type="NCBI Taxonomy" id="34290"/>
    <lineage>
        <taxon>Eukaryota</taxon>
        <taxon>Viridiplantae</taxon>
        <taxon>Streptophyta</taxon>
        <taxon>Embryophyta</taxon>
        <taxon>Tracheophyta</taxon>
        <taxon>Spermatophyta</taxon>
        <taxon>Magnoliopsida</taxon>
        <taxon>eudicotyledons</taxon>
        <taxon>Gunneridae</taxon>
        <taxon>Pentapetalae</taxon>
        <taxon>rosids</taxon>
        <taxon>malvids</taxon>
        <taxon>Malvales</taxon>
        <taxon>Malvaceae</taxon>
        <taxon>Malvoideae</taxon>
        <taxon>Gossypium</taxon>
    </lineage>
</organism>
<dbReference type="PROSITE" id="PS00109">
    <property type="entry name" value="PROTEIN_KINASE_TYR"/>
    <property type="match status" value="1"/>
</dbReference>
<dbReference type="Gene3D" id="3.80.10.10">
    <property type="entry name" value="Ribonuclease Inhibitor"/>
    <property type="match status" value="1"/>
</dbReference>
<evidence type="ECO:0000256" key="14">
    <source>
        <dbReference type="ARBA" id="ARBA00023136"/>
    </source>
</evidence>
<evidence type="ECO:0000313" key="21">
    <source>
        <dbReference type="Proteomes" id="UP000593577"/>
    </source>
</evidence>
<dbReference type="InterPro" id="IPR051420">
    <property type="entry name" value="Ser_Thr_Kinases_DiverseReg"/>
</dbReference>
<keyword evidence="21" id="KW-1185">Reference proteome</keyword>
<evidence type="ECO:0000256" key="17">
    <source>
        <dbReference type="ARBA" id="ARBA00047899"/>
    </source>
</evidence>
<dbReference type="Pfam" id="PF00069">
    <property type="entry name" value="Pkinase"/>
    <property type="match status" value="1"/>
</dbReference>
<accession>A0A7J8WJ76</accession>
<keyword evidence="3" id="KW-0723">Serine/threonine-protein kinase</keyword>
<evidence type="ECO:0000256" key="12">
    <source>
        <dbReference type="ARBA" id="ARBA00022840"/>
    </source>
</evidence>